<reference evidence="2 3" key="1">
    <citation type="submission" date="2013-03" db="EMBL/GenBank/DDBJ databases">
        <title>The Genome Sequence of Enterococcus sulfureus ATCC_49903 (PacBio/Illumina hybrid assembly).</title>
        <authorList>
            <consortium name="The Broad Institute Genomics Platform"/>
            <consortium name="The Broad Institute Genome Sequencing Center for Infectious Disease"/>
            <person name="Earl A."/>
            <person name="Russ C."/>
            <person name="Gilmore M."/>
            <person name="Surin D."/>
            <person name="Walker B."/>
            <person name="Young S."/>
            <person name="Zeng Q."/>
            <person name="Gargeya S."/>
            <person name="Fitzgerald M."/>
            <person name="Haas B."/>
            <person name="Abouelleil A."/>
            <person name="Allen A.W."/>
            <person name="Alvarado L."/>
            <person name="Arachchi H.M."/>
            <person name="Berlin A.M."/>
            <person name="Chapman S.B."/>
            <person name="Gainer-Dewar J."/>
            <person name="Goldberg J."/>
            <person name="Griggs A."/>
            <person name="Gujja S."/>
            <person name="Hansen M."/>
            <person name="Howarth C."/>
            <person name="Imamovic A."/>
            <person name="Ireland A."/>
            <person name="Larimer J."/>
            <person name="McCowan C."/>
            <person name="Murphy C."/>
            <person name="Pearson M."/>
            <person name="Poon T.W."/>
            <person name="Priest M."/>
            <person name="Roberts A."/>
            <person name="Saif S."/>
            <person name="Shea T."/>
            <person name="Sisk P."/>
            <person name="Sykes S."/>
            <person name="Wortman J."/>
            <person name="Nusbaum C."/>
            <person name="Birren B."/>
        </authorList>
    </citation>
    <scope>NUCLEOTIDE SEQUENCE [LARGE SCALE GENOMIC DNA]</scope>
    <source>
        <strain evidence="2 3">ATCC 49903</strain>
    </source>
</reference>
<dbReference type="OrthoDB" id="9782576at2"/>
<name>S0P2G6_9ENTE</name>
<sequence length="130" mass="15752">MPVDESLKVFQLSWAYHKYWVMLHSQQAYEEIRHLAKGNKWNLEKQRRYEAILMECQQVRPTRGSIINTALHIWGYFKKEATIEEKKEFFALLEPQEIELNKVLDKLEKLSSKYKNRYLIDSKIFEKNSR</sequence>
<comment type="caution">
    <text evidence="2">The sequence shown here is derived from an EMBL/GenBank/DDBJ whole genome shotgun (WGS) entry which is preliminary data.</text>
</comment>
<dbReference type="RefSeq" id="WP_016186409.1">
    <property type="nucleotide sequence ID" value="NZ_ASWO01000007.1"/>
</dbReference>
<dbReference type="eggNOG" id="COG3272">
    <property type="taxonomic scope" value="Bacteria"/>
</dbReference>
<dbReference type="Proteomes" id="UP000015961">
    <property type="component" value="Unassembled WGS sequence"/>
</dbReference>
<evidence type="ECO:0000313" key="3">
    <source>
        <dbReference type="Proteomes" id="UP000015961"/>
    </source>
</evidence>
<dbReference type="InterPro" id="IPR013560">
    <property type="entry name" value="DUF1722"/>
</dbReference>
<dbReference type="PATRIC" id="fig|1140003.3.peg.1906"/>
<dbReference type="Pfam" id="PF08349">
    <property type="entry name" value="DUF1722"/>
    <property type="match status" value="1"/>
</dbReference>
<dbReference type="STRING" id="1140003.OMY_01977"/>
<evidence type="ECO:0000259" key="1">
    <source>
        <dbReference type="Pfam" id="PF08349"/>
    </source>
</evidence>
<protein>
    <recommendedName>
        <fullName evidence="1">DUF1722 domain-containing protein</fullName>
    </recommendedName>
</protein>
<organism evidence="2 3">
    <name type="scientific">Enterococcus sulfureus ATCC 49903</name>
    <dbReference type="NCBI Taxonomy" id="1140003"/>
    <lineage>
        <taxon>Bacteria</taxon>
        <taxon>Bacillati</taxon>
        <taxon>Bacillota</taxon>
        <taxon>Bacilli</taxon>
        <taxon>Lactobacillales</taxon>
        <taxon>Enterococcaceae</taxon>
        <taxon>Enterococcus</taxon>
    </lineage>
</organism>
<accession>S0P2G6</accession>
<proteinExistence type="predicted"/>
<dbReference type="EMBL" id="ASWO01000007">
    <property type="protein sequence ID" value="EOT82993.1"/>
    <property type="molecule type" value="Genomic_DNA"/>
</dbReference>
<evidence type="ECO:0000313" key="2">
    <source>
        <dbReference type="EMBL" id="EOT82993.1"/>
    </source>
</evidence>
<dbReference type="AlphaFoldDB" id="S0P2G6"/>
<gene>
    <name evidence="2" type="ORF">I573_02106</name>
</gene>
<feature type="domain" description="DUF1722" evidence="1">
    <location>
        <begin position="18"/>
        <end position="126"/>
    </location>
</feature>
<keyword evidence="3" id="KW-1185">Reference proteome</keyword>